<reference evidence="3" key="1">
    <citation type="submission" date="2010-08" db="EMBL/GenBank/DDBJ databases">
        <authorList>
            <consortium name="Caenorhabditis japonica Sequencing Consortium"/>
            <person name="Wilson R.K."/>
        </authorList>
    </citation>
    <scope>NUCLEOTIDE SEQUENCE [LARGE SCALE GENOMIC DNA]</scope>
    <source>
        <strain evidence="3">DF5081</strain>
    </source>
</reference>
<organism evidence="2 3">
    <name type="scientific">Caenorhabditis japonica</name>
    <dbReference type="NCBI Taxonomy" id="281687"/>
    <lineage>
        <taxon>Eukaryota</taxon>
        <taxon>Metazoa</taxon>
        <taxon>Ecdysozoa</taxon>
        <taxon>Nematoda</taxon>
        <taxon>Chromadorea</taxon>
        <taxon>Rhabditida</taxon>
        <taxon>Rhabditina</taxon>
        <taxon>Rhabditomorpha</taxon>
        <taxon>Rhabditoidea</taxon>
        <taxon>Rhabditidae</taxon>
        <taxon>Peloderinae</taxon>
        <taxon>Caenorhabditis</taxon>
    </lineage>
</organism>
<dbReference type="AlphaFoldDB" id="A0A2Q4TFP2"/>
<evidence type="ECO:0000256" key="1">
    <source>
        <dbReference type="SAM" id="MobiDB-lite"/>
    </source>
</evidence>
<dbReference type="EnsemblMetazoa" id="CJA31132.1">
    <property type="protein sequence ID" value="CJA31132.1"/>
    <property type="gene ID" value="WBGene00206979"/>
</dbReference>
<protein>
    <submittedName>
        <fullName evidence="2">Uncharacterized protein</fullName>
    </submittedName>
</protein>
<dbReference type="EnsemblMetazoa" id="CJA41542.1">
    <property type="protein sequence ID" value="CJA41542.1"/>
    <property type="gene ID" value="WBGene00217390"/>
</dbReference>
<name>A0A2Q4TFP2_CAEJA</name>
<sequence length="22" mass="2455">MSAVRSYAGINTSDDDVKQRLQ</sequence>
<feature type="region of interest" description="Disordered" evidence="1">
    <location>
        <begin position="1"/>
        <end position="22"/>
    </location>
</feature>
<evidence type="ECO:0000313" key="3">
    <source>
        <dbReference type="Proteomes" id="UP000005237"/>
    </source>
</evidence>
<dbReference type="Proteomes" id="UP000005237">
    <property type="component" value="Unassembled WGS sequence"/>
</dbReference>
<evidence type="ECO:0000313" key="2">
    <source>
        <dbReference type="EnsemblMetazoa" id="CJA31132.1"/>
    </source>
</evidence>
<keyword evidence="3" id="KW-1185">Reference proteome</keyword>
<dbReference type="InParanoid" id="A0A2Q4TFP2"/>
<reference evidence="2" key="2">
    <citation type="submission" date="2022-06" db="UniProtKB">
        <authorList>
            <consortium name="EnsemblMetazoa"/>
        </authorList>
    </citation>
    <scope>IDENTIFICATION</scope>
    <source>
        <strain evidence="2">DF5081</strain>
    </source>
</reference>
<proteinExistence type="predicted"/>
<accession>A0A2Q4TFP2</accession>